<evidence type="ECO:0000313" key="2">
    <source>
        <dbReference type="EMBL" id="KAF6466057.1"/>
    </source>
</evidence>
<name>A0A7J8H1I5_ROUAE</name>
<gene>
    <name evidence="2" type="ORF">HJG63_011381</name>
</gene>
<reference evidence="2 3" key="1">
    <citation type="journal article" date="2020" name="Nature">
        <title>Six reference-quality genomes reveal evolution of bat adaptations.</title>
        <authorList>
            <person name="Jebb D."/>
            <person name="Huang Z."/>
            <person name="Pippel M."/>
            <person name="Hughes G.M."/>
            <person name="Lavrichenko K."/>
            <person name="Devanna P."/>
            <person name="Winkler S."/>
            <person name="Jermiin L.S."/>
            <person name="Skirmuntt E.C."/>
            <person name="Katzourakis A."/>
            <person name="Burkitt-Gray L."/>
            <person name="Ray D.A."/>
            <person name="Sullivan K.A.M."/>
            <person name="Roscito J.G."/>
            <person name="Kirilenko B.M."/>
            <person name="Davalos L.M."/>
            <person name="Corthals A.P."/>
            <person name="Power M.L."/>
            <person name="Jones G."/>
            <person name="Ransome R.D."/>
            <person name="Dechmann D.K.N."/>
            <person name="Locatelli A.G."/>
            <person name="Puechmaille S.J."/>
            <person name="Fedrigo O."/>
            <person name="Jarvis E.D."/>
            <person name="Hiller M."/>
            <person name="Vernes S.C."/>
            <person name="Myers E.W."/>
            <person name="Teeling E.C."/>
        </authorList>
    </citation>
    <scope>NUCLEOTIDE SEQUENCE [LARGE SCALE GENOMIC DNA]</scope>
    <source>
        <strain evidence="2">MRouAeg1</strain>
        <tissue evidence="2">Muscle</tissue>
    </source>
</reference>
<comment type="caution">
    <text evidence="2">The sequence shown here is derived from an EMBL/GenBank/DDBJ whole genome shotgun (WGS) entry which is preliminary data.</text>
</comment>
<organism evidence="2 3">
    <name type="scientific">Rousettus aegyptiacus</name>
    <name type="common">Egyptian fruit bat</name>
    <name type="synonym">Pteropus aegyptiacus</name>
    <dbReference type="NCBI Taxonomy" id="9407"/>
    <lineage>
        <taxon>Eukaryota</taxon>
        <taxon>Metazoa</taxon>
        <taxon>Chordata</taxon>
        <taxon>Craniata</taxon>
        <taxon>Vertebrata</taxon>
        <taxon>Euteleostomi</taxon>
        <taxon>Mammalia</taxon>
        <taxon>Eutheria</taxon>
        <taxon>Laurasiatheria</taxon>
        <taxon>Chiroptera</taxon>
        <taxon>Yinpterochiroptera</taxon>
        <taxon>Pteropodoidea</taxon>
        <taxon>Pteropodidae</taxon>
        <taxon>Rousettinae</taxon>
        <taxon>Rousettus</taxon>
    </lineage>
</organism>
<dbReference type="EMBL" id="JACASE010000005">
    <property type="protein sequence ID" value="KAF6466057.1"/>
    <property type="molecule type" value="Genomic_DNA"/>
</dbReference>
<feature type="region of interest" description="Disordered" evidence="1">
    <location>
        <begin position="20"/>
        <end position="46"/>
    </location>
</feature>
<dbReference type="AlphaFoldDB" id="A0A7J8H1I5"/>
<keyword evidence="3" id="KW-1185">Reference proteome</keyword>
<evidence type="ECO:0000313" key="3">
    <source>
        <dbReference type="Proteomes" id="UP000593571"/>
    </source>
</evidence>
<sequence length="200" mass="22307">MWGGRPLLYSDLCGAMRCPGEQKGSTRRGAGEVRAPPAPIEPRSPQQKCAPHSKVGAFHSLACLSCILPTGRLTVEPSLLGQLSPDRSHRTHLNFPVRVRYFIIKTPSPCVSFWEASWPRQQWPPKGLWICYFPWQKGPCRYDSVKDFEIEGFSGWARCDYKGSGRNLGSGDRKMEIEVGATWSRVGEPEVKGSTLSQSL</sequence>
<evidence type="ECO:0000256" key="1">
    <source>
        <dbReference type="SAM" id="MobiDB-lite"/>
    </source>
</evidence>
<accession>A0A7J8H1I5</accession>
<dbReference type="Proteomes" id="UP000593571">
    <property type="component" value="Unassembled WGS sequence"/>
</dbReference>
<proteinExistence type="predicted"/>
<protein>
    <submittedName>
        <fullName evidence="2">Uncharacterized protein</fullName>
    </submittedName>
</protein>